<dbReference type="InterPro" id="IPR023393">
    <property type="entry name" value="START-like_dom_sf"/>
</dbReference>
<comment type="caution">
    <text evidence="1">The sequence shown here is derived from an EMBL/GenBank/DDBJ whole genome shotgun (WGS) entry which is preliminary data.</text>
</comment>
<organism evidence="1 2">
    <name type="scientific">Pseudofrankia asymbiotica</name>
    <dbReference type="NCBI Taxonomy" id="1834516"/>
    <lineage>
        <taxon>Bacteria</taxon>
        <taxon>Bacillati</taxon>
        <taxon>Actinomycetota</taxon>
        <taxon>Actinomycetes</taxon>
        <taxon>Frankiales</taxon>
        <taxon>Frankiaceae</taxon>
        <taxon>Pseudofrankia</taxon>
    </lineage>
</organism>
<evidence type="ECO:0000313" key="1">
    <source>
        <dbReference type="EMBL" id="ONH33217.1"/>
    </source>
</evidence>
<proteinExistence type="predicted"/>
<dbReference type="OrthoDB" id="9815653at2"/>
<name>A0A1V2IJC7_9ACTN</name>
<dbReference type="RefSeq" id="WP_076813163.1">
    <property type="nucleotide sequence ID" value="NZ_MOMC01000006.1"/>
</dbReference>
<evidence type="ECO:0000313" key="2">
    <source>
        <dbReference type="Proteomes" id="UP000188929"/>
    </source>
</evidence>
<dbReference type="EMBL" id="MOMC01000006">
    <property type="protein sequence ID" value="ONH33217.1"/>
    <property type="molecule type" value="Genomic_DNA"/>
</dbReference>
<keyword evidence="2" id="KW-1185">Reference proteome</keyword>
<dbReference type="Proteomes" id="UP000188929">
    <property type="component" value="Unassembled WGS sequence"/>
</dbReference>
<protein>
    <submittedName>
        <fullName evidence="1">Polyketide cyclase</fullName>
    </submittedName>
</protein>
<dbReference type="SUPFAM" id="SSF55961">
    <property type="entry name" value="Bet v1-like"/>
    <property type="match status" value="1"/>
</dbReference>
<accession>A0A1V2IJC7</accession>
<sequence length="152" mass="16105">MREPFRTSFLSASVTAAPEEAWWVLAGDTEPGIEAPGAMLTGRQLISDWRPGSPVRLVAAGTAVYGTVLRAAAPYRLTYTLGAPRPDGEDPTVIVTWEILPAADGGSVVMLAVDDLCPDGSDDLRDAWAEVLTEVRSRLEILSPPITGSPSS</sequence>
<reference evidence="2" key="1">
    <citation type="submission" date="2016-10" db="EMBL/GenBank/DDBJ databases">
        <title>Frankia sp. NRRL B-16386 Genome sequencing.</title>
        <authorList>
            <person name="Ghodhbane-Gtari F."/>
            <person name="Swanson E."/>
            <person name="Gueddou A."/>
            <person name="Hezbri K."/>
            <person name="Ktari K."/>
            <person name="Nouioui I."/>
            <person name="Morris K."/>
            <person name="Simpson S."/>
            <person name="Abebe-Akele F."/>
            <person name="Thomas K."/>
            <person name="Gtari M."/>
            <person name="Tisa L.S."/>
        </authorList>
    </citation>
    <scope>NUCLEOTIDE SEQUENCE [LARGE SCALE GENOMIC DNA]</scope>
    <source>
        <strain evidence="2">NRRL B-16386</strain>
    </source>
</reference>
<dbReference type="STRING" id="1834516.BL253_02255"/>
<gene>
    <name evidence="1" type="ORF">BL253_02255</name>
</gene>
<dbReference type="AlphaFoldDB" id="A0A1V2IJC7"/>
<dbReference type="Gene3D" id="3.30.530.20">
    <property type="match status" value="1"/>
</dbReference>